<dbReference type="EMBL" id="CAJNYU010001296">
    <property type="protein sequence ID" value="CAF3425661.1"/>
    <property type="molecule type" value="Genomic_DNA"/>
</dbReference>
<evidence type="ECO:0000313" key="5">
    <source>
        <dbReference type="EMBL" id="CAF4439977.1"/>
    </source>
</evidence>
<gene>
    <name evidence="3" type="ORF">FME351_LOCUS11338</name>
    <name evidence="4" type="ORF">KIK155_LOCUS25591</name>
    <name evidence="2" type="ORF">TIS948_LOCUS22505</name>
    <name evidence="6" type="ORF">TOA249_LOCUS23017</name>
    <name evidence="5" type="ORF">TSG867_LOCUS16098</name>
</gene>
<dbReference type="EMBL" id="CAJOBS010002159">
    <property type="protein sequence ID" value="CAF4795555.1"/>
    <property type="molecule type" value="Genomic_DNA"/>
</dbReference>
<protein>
    <submittedName>
        <fullName evidence="2">Uncharacterized protein</fullName>
    </submittedName>
</protein>
<dbReference type="EMBL" id="CAJNYV010004636">
    <property type="protein sequence ID" value="CAF3684918.1"/>
    <property type="molecule type" value="Genomic_DNA"/>
</dbReference>
<dbReference type="OrthoDB" id="10023526at2759"/>
<evidence type="ECO:0000313" key="6">
    <source>
        <dbReference type="EMBL" id="CAF4795555.1"/>
    </source>
</evidence>
<evidence type="ECO:0000313" key="4">
    <source>
        <dbReference type="EMBL" id="CAF3684918.1"/>
    </source>
</evidence>
<evidence type="ECO:0000313" key="3">
    <source>
        <dbReference type="EMBL" id="CAF3425661.1"/>
    </source>
</evidence>
<evidence type="ECO:0000256" key="1">
    <source>
        <dbReference type="SAM" id="MobiDB-lite"/>
    </source>
</evidence>
<dbReference type="Proteomes" id="UP000663869">
    <property type="component" value="Unassembled WGS sequence"/>
</dbReference>
<proteinExistence type="predicted"/>
<evidence type="ECO:0000313" key="2">
    <source>
        <dbReference type="EMBL" id="CAF3342618.1"/>
    </source>
</evidence>
<sequence length="591" mass="67589">MMNSVERISQLIPKFKQQLLFLEEREKLFTKINDYSVQCDGSLSTILTNSQTTSMVPINSQPSTFVPVPTTDSLSKESMDYSRSDHSDVGAYINIAFPDDYKIPLLPKALIKDIEDGILEKFGPHCANRQILIDAIVYDLLDKYNLFYPTHKQFDDIATAIVKCIKLPLTKQNITVWKDALQTKLKRKRFENSNNGVVQEYRLKYSRSGSGRPVKRKIGETAERDRYKQMIISPYNDDASNDIQLKVDQLRDTTTIDIHTQLRLWKETLYFRRQSIRDRSTADALKDFSGYGNSLLVLEEVKMLMKIDLSAAVRRQIPVLLDKMLETPMFITDSPPIRLIKVLCRQFDETLQHTLCDMEPMTPYPTLVCIDDLIHVYVDFNPILSTSSPDDAIALLIAMYTIFELAFDKKSRTIRFLYSVLHGDKRHLSNSIRFLIKEKSIDMQCEQHHISSASSNAPCNNITAPVVEFQTQSQIPMNSSHDSINEQDSSTSIQTIEQKSSNTNSNSDILVATHECHNNIEKTPLVSLDLQNTTKTQRKRKINTNLDEENGVFLNASGKNDHQLSTLHQVPLDDVTNARANTRQTKKKRRS</sequence>
<dbReference type="Proteomes" id="UP000663838">
    <property type="component" value="Unassembled WGS sequence"/>
</dbReference>
<reference evidence="2" key="1">
    <citation type="submission" date="2021-02" db="EMBL/GenBank/DDBJ databases">
        <authorList>
            <person name="Nowell W R."/>
        </authorList>
    </citation>
    <scope>NUCLEOTIDE SEQUENCE</scope>
</reference>
<feature type="region of interest" description="Disordered" evidence="1">
    <location>
        <begin position="568"/>
        <end position="591"/>
    </location>
</feature>
<dbReference type="Proteomes" id="UP000663865">
    <property type="component" value="Unassembled WGS sequence"/>
</dbReference>
<dbReference type="AlphaFoldDB" id="A0A817VK43"/>
<feature type="region of interest" description="Disordered" evidence="1">
    <location>
        <begin position="477"/>
        <end position="505"/>
    </location>
</feature>
<evidence type="ECO:0000313" key="7">
    <source>
        <dbReference type="Proteomes" id="UP000663825"/>
    </source>
</evidence>
<dbReference type="Proteomes" id="UP000663825">
    <property type="component" value="Unassembled WGS sequence"/>
</dbReference>
<accession>A0A817VK43</accession>
<name>A0A817VK43_9BILA</name>
<dbReference type="Proteomes" id="UP000663862">
    <property type="component" value="Unassembled WGS sequence"/>
</dbReference>
<organism evidence="2 7">
    <name type="scientific">Rotaria socialis</name>
    <dbReference type="NCBI Taxonomy" id="392032"/>
    <lineage>
        <taxon>Eukaryota</taxon>
        <taxon>Metazoa</taxon>
        <taxon>Spiralia</taxon>
        <taxon>Gnathifera</taxon>
        <taxon>Rotifera</taxon>
        <taxon>Eurotatoria</taxon>
        <taxon>Bdelloidea</taxon>
        <taxon>Philodinida</taxon>
        <taxon>Philodinidae</taxon>
        <taxon>Rotaria</taxon>
    </lineage>
</organism>
<comment type="caution">
    <text evidence="2">The sequence shown here is derived from an EMBL/GenBank/DDBJ whole genome shotgun (WGS) entry which is preliminary data.</text>
</comment>
<dbReference type="EMBL" id="CAJNXB010003869">
    <property type="protein sequence ID" value="CAF3342618.1"/>
    <property type="molecule type" value="Genomic_DNA"/>
</dbReference>
<dbReference type="EMBL" id="CAJOBQ010000969">
    <property type="protein sequence ID" value="CAF4439977.1"/>
    <property type="molecule type" value="Genomic_DNA"/>
</dbReference>